<evidence type="ECO:0000256" key="2">
    <source>
        <dbReference type="ARBA" id="ARBA00023235"/>
    </source>
</evidence>
<dbReference type="PANTHER" id="PTHR21600:SF44">
    <property type="entry name" value="RIBOSOMAL LARGE SUBUNIT PSEUDOURIDINE SYNTHASE D"/>
    <property type="match status" value="1"/>
</dbReference>
<reference evidence="5" key="1">
    <citation type="journal article" date="2015" name="PLoS ONE">
        <title>Comprehensive Evaluation of Toxoplasma gondii VEG and Neospora caninum LIV Genomes with Tachyzoite Stage Transcriptome and Proteome Defines Novel Transcript Features.</title>
        <authorList>
            <person name="Ramaprasad A."/>
            <person name="Mourier T."/>
            <person name="Naeem R."/>
            <person name="Malas T.B."/>
            <person name="Moussa E."/>
            <person name="Panigrahi A."/>
            <person name="Vermont S.J."/>
            <person name="Otto T.D."/>
            <person name="Wastling J."/>
            <person name="Pain A."/>
        </authorList>
    </citation>
    <scope>NUCLEOTIDE SEQUENCE</scope>
    <source>
        <strain evidence="5">Liverpool</strain>
    </source>
</reference>
<evidence type="ECO:0000256" key="3">
    <source>
        <dbReference type="SAM" id="MobiDB-lite"/>
    </source>
</evidence>
<name>A0A0F7UC40_NEOCL</name>
<dbReference type="GO" id="GO:0003723">
    <property type="term" value="F:RNA binding"/>
    <property type="evidence" value="ECO:0007669"/>
    <property type="project" value="InterPro"/>
</dbReference>
<dbReference type="InterPro" id="IPR006224">
    <property type="entry name" value="PsdUridine_synth_RluA-like_CS"/>
</dbReference>
<feature type="domain" description="Pseudouridine synthase RsuA/RluA-like" evidence="4">
    <location>
        <begin position="245"/>
        <end position="406"/>
    </location>
</feature>
<dbReference type="GO" id="GO:0000455">
    <property type="term" value="P:enzyme-directed rRNA pseudouridine synthesis"/>
    <property type="evidence" value="ECO:0007669"/>
    <property type="project" value="TreeGrafter"/>
</dbReference>
<comment type="similarity">
    <text evidence="1">Belongs to the pseudouridine synthase RluA family.</text>
</comment>
<sequence>MTEKAANTSYIRADDAGRRETACRDGSVEAFRASAPGVNRKEHPAETLAPPDSLEPGGTVEVLGNASDLASNAATVMHAVEMSPVGGRRGERVPKTRGWSRPTVRIRSLEQNEAAGVSNHVDRSSLTLLPDEKHLDVLYEDDDIVVINKPAGLLTHPPQLTVGNIDKHNHLGSLVQRLFYKFLCSDGAFPETFLPLAKQAAFRGLTREACSVASRQTKAPPPPFQESSRDARDEEPVEVPTDPAADSIGGPSSMRVSSVQLALPEEISRPASIVHRLDIGTSGALVAAKTIAAAENLKYQWAERKVLKGYIGLCAPEIHKLQEVDAAIRRHPVQRGRMEALINDSRSGFHETVCDEKVAQNCQSNSRLGAKPGVSVFAPLGGNGVYGMFAALALTGRTHQIRAHLEYIGHPLLGDPVYGNQTVNEQFRRFVKNLAVNPYQNREDAATSLQRKDRRTWRCDSEPDVLTSDGNDKVHLRPFLHAYFLRFAHPRTGATVNVKALPPADICQIAREIGVDWKFRADAAFKRIRSSGFQ</sequence>
<dbReference type="Gene3D" id="3.30.2350.10">
    <property type="entry name" value="Pseudouridine synthase"/>
    <property type="match status" value="1"/>
</dbReference>
<feature type="region of interest" description="Disordered" evidence="3">
    <location>
        <begin position="33"/>
        <end position="55"/>
    </location>
</feature>
<dbReference type="Pfam" id="PF00849">
    <property type="entry name" value="PseudoU_synth_2"/>
    <property type="match status" value="1"/>
</dbReference>
<dbReference type="AlphaFoldDB" id="A0A0F7UC40"/>
<accession>A0A0F7UC40</accession>
<protein>
    <submittedName>
        <fullName evidence="5">YDL036Cp-like protein, related</fullName>
    </submittedName>
</protein>
<evidence type="ECO:0000313" key="5">
    <source>
        <dbReference type="EMBL" id="CEL66210.1"/>
    </source>
</evidence>
<dbReference type="InterPro" id="IPR020103">
    <property type="entry name" value="PsdUridine_synth_cat_dom_sf"/>
</dbReference>
<keyword evidence="2" id="KW-0413">Isomerase</keyword>
<evidence type="ECO:0000259" key="4">
    <source>
        <dbReference type="Pfam" id="PF00849"/>
    </source>
</evidence>
<dbReference type="PANTHER" id="PTHR21600">
    <property type="entry name" value="MITOCHONDRIAL RNA PSEUDOURIDINE SYNTHASE"/>
    <property type="match status" value="1"/>
</dbReference>
<dbReference type="PROSITE" id="PS01129">
    <property type="entry name" value="PSI_RLU"/>
    <property type="match status" value="1"/>
</dbReference>
<gene>
    <name evidence="5" type="ORF">BN1204_020280</name>
</gene>
<proteinExistence type="inferred from homology"/>
<dbReference type="EMBL" id="LN714481">
    <property type="protein sequence ID" value="CEL66210.1"/>
    <property type="molecule type" value="Genomic_DNA"/>
</dbReference>
<feature type="region of interest" description="Disordered" evidence="3">
    <location>
        <begin position="212"/>
        <end position="253"/>
    </location>
</feature>
<organism evidence="5">
    <name type="scientific">Neospora caninum (strain Liverpool)</name>
    <dbReference type="NCBI Taxonomy" id="572307"/>
    <lineage>
        <taxon>Eukaryota</taxon>
        <taxon>Sar</taxon>
        <taxon>Alveolata</taxon>
        <taxon>Apicomplexa</taxon>
        <taxon>Conoidasida</taxon>
        <taxon>Coccidia</taxon>
        <taxon>Eucoccidiorida</taxon>
        <taxon>Eimeriorina</taxon>
        <taxon>Sarcocystidae</taxon>
        <taxon>Neospora</taxon>
    </lineage>
</organism>
<evidence type="ECO:0000256" key="1">
    <source>
        <dbReference type="ARBA" id="ARBA00010876"/>
    </source>
</evidence>
<dbReference type="InterPro" id="IPR006145">
    <property type="entry name" value="PsdUridine_synth_RsuA/RluA"/>
</dbReference>
<dbReference type="CDD" id="cd02869">
    <property type="entry name" value="PseudoU_synth_RluA_like"/>
    <property type="match status" value="1"/>
</dbReference>
<dbReference type="SUPFAM" id="SSF55120">
    <property type="entry name" value="Pseudouridine synthase"/>
    <property type="match status" value="1"/>
</dbReference>
<dbReference type="InterPro" id="IPR050188">
    <property type="entry name" value="RluA_PseudoU_synthase"/>
</dbReference>
<dbReference type="GO" id="GO:0009982">
    <property type="term" value="F:pseudouridine synthase activity"/>
    <property type="evidence" value="ECO:0007669"/>
    <property type="project" value="InterPro"/>
</dbReference>